<evidence type="ECO:0000256" key="3">
    <source>
        <dbReference type="ARBA" id="ARBA00023163"/>
    </source>
</evidence>
<dbReference type="PRINTS" id="PR00036">
    <property type="entry name" value="HTHLACI"/>
</dbReference>
<dbReference type="PROSITE" id="PS50932">
    <property type="entry name" value="HTH_LACI_2"/>
    <property type="match status" value="1"/>
</dbReference>
<dbReference type="EMBL" id="VYSG01000001">
    <property type="protein sequence ID" value="NEG69080.1"/>
    <property type="molecule type" value="Genomic_DNA"/>
</dbReference>
<dbReference type="Gene3D" id="3.40.50.2300">
    <property type="match status" value="2"/>
</dbReference>
<name>A0A6I5N9B8_9BIFI</name>
<dbReference type="InterPro" id="IPR028082">
    <property type="entry name" value="Peripla_BP_I"/>
</dbReference>
<dbReference type="Pfam" id="PF00356">
    <property type="entry name" value="LacI"/>
    <property type="match status" value="1"/>
</dbReference>
<keyword evidence="2" id="KW-0238">DNA-binding</keyword>
<keyword evidence="6" id="KW-1185">Reference proteome</keyword>
<evidence type="ECO:0000259" key="4">
    <source>
        <dbReference type="PROSITE" id="PS50932"/>
    </source>
</evidence>
<accession>A0A6I5N9B8</accession>
<dbReference type="SMART" id="SM00354">
    <property type="entry name" value="HTH_LACI"/>
    <property type="match status" value="1"/>
</dbReference>
<organism evidence="5 6">
    <name type="scientific">Bifidobacterium choloepi</name>
    <dbReference type="NCBI Taxonomy" id="2614131"/>
    <lineage>
        <taxon>Bacteria</taxon>
        <taxon>Bacillati</taxon>
        <taxon>Actinomycetota</taxon>
        <taxon>Actinomycetes</taxon>
        <taxon>Bifidobacteriales</taxon>
        <taxon>Bifidobacteriaceae</taxon>
        <taxon>Bifidobacterium</taxon>
    </lineage>
</organism>
<dbReference type="Proteomes" id="UP000469292">
    <property type="component" value="Unassembled WGS sequence"/>
</dbReference>
<proteinExistence type="predicted"/>
<dbReference type="InterPro" id="IPR000843">
    <property type="entry name" value="HTH_LacI"/>
</dbReference>
<keyword evidence="3" id="KW-0804">Transcription</keyword>
<evidence type="ECO:0000313" key="6">
    <source>
        <dbReference type="Proteomes" id="UP000469292"/>
    </source>
</evidence>
<dbReference type="InterPro" id="IPR010982">
    <property type="entry name" value="Lambda_DNA-bd_dom_sf"/>
</dbReference>
<reference evidence="5 6" key="1">
    <citation type="submission" date="2019-09" db="EMBL/GenBank/DDBJ databases">
        <title>Phylogenetic characterization of a novel taxon of the genus Bifidobacterium: Bifidobacterium choloepi sp. nov.</title>
        <authorList>
            <person name="Modesto M."/>
            <person name="Satti M."/>
        </authorList>
    </citation>
    <scope>NUCLEOTIDE SEQUENCE [LARGE SCALE GENOMIC DNA]</scope>
    <source>
        <strain evidence="5 6">BRDM6</strain>
    </source>
</reference>
<evidence type="ECO:0000256" key="2">
    <source>
        <dbReference type="ARBA" id="ARBA00023125"/>
    </source>
</evidence>
<dbReference type="SUPFAM" id="SSF47413">
    <property type="entry name" value="lambda repressor-like DNA-binding domains"/>
    <property type="match status" value="1"/>
</dbReference>
<dbReference type="SUPFAM" id="SSF53822">
    <property type="entry name" value="Periplasmic binding protein-like I"/>
    <property type="match status" value="1"/>
</dbReference>
<dbReference type="PANTHER" id="PTHR30146:SF109">
    <property type="entry name" value="HTH-TYPE TRANSCRIPTIONAL REGULATOR GALS"/>
    <property type="match status" value="1"/>
</dbReference>
<dbReference type="GO" id="GO:0003700">
    <property type="term" value="F:DNA-binding transcription factor activity"/>
    <property type="evidence" value="ECO:0007669"/>
    <property type="project" value="TreeGrafter"/>
</dbReference>
<keyword evidence="1" id="KW-0805">Transcription regulation</keyword>
<dbReference type="CDD" id="cd01392">
    <property type="entry name" value="HTH_LacI"/>
    <property type="match status" value="1"/>
</dbReference>
<feature type="domain" description="HTH lacI-type" evidence="4">
    <location>
        <begin position="14"/>
        <end position="68"/>
    </location>
</feature>
<dbReference type="Pfam" id="PF13377">
    <property type="entry name" value="Peripla_BP_3"/>
    <property type="match status" value="1"/>
</dbReference>
<dbReference type="Gene3D" id="1.10.260.40">
    <property type="entry name" value="lambda repressor-like DNA-binding domains"/>
    <property type="match status" value="1"/>
</dbReference>
<dbReference type="InterPro" id="IPR046335">
    <property type="entry name" value="LacI/GalR-like_sensor"/>
</dbReference>
<dbReference type="GO" id="GO:0000976">
    <property type="term" value="F:transcription cis-regulatory region binding"/>
    <property type="evidence" value="ECO:0007669"/>
    <property type="project" value="TreeGrafter"/>
</dbReference>
<protein>
    <submittedName>
        <fullName evidence="5">LacI family transcriptional regulator</fullName>
    </submittedName>
</protein>
<dbReference type="PANTHER" id="PTHR30146">
    <property type="entry name" value="LACI-RELATED TRANSCRIPTIONAL REPRESSOR"/>
    <property type="match status" value="1"/>
</dbReference>
<sequence length="358" mass="38683">MNNENRESASSSHVTIADVAREAGVSQATVSRTLHGSSKVTAATRQRVLQAAESLHFTLSQNASSLASGRTNRILFLCSGPLGSWFNAGVLQGAYEVFQPERYDITPASVTGRHELDNYVASLPTMRNADAAIISSFQMTEPLEDQLSAVSMPTVGVDIPGHTRGFDASVGIDNLTGMDRAVRLLRALGHDRIAFVCDRTEEDMVYNATERRQAFLQSAETCGYSTDDATIITANDVNPRPIAELAAHLAVQLLASPVRPTAVCVETDLLAIALIKELSRQHIRVPEDLSVIGFDDAAIADAAELTTIRQDPVQLGRDAATMVLSLLQGHTLEKPHILMEPIVVLRNTTARYGHGDQD</sequence>
<dbReference type="RefSeq" id="WP_163226687.1">
    <property type="nucleotide sequence ID" value="NZ_VYSG01000001.1"/>
</dbReference>
<gene>
    <name evidence="5" type="ORF">F6S87_00220</name>
</gene>
<dbReference type="CDD" id="cd06267">
    <property type="entry name" value="PBP1_LacI_sugar_binding-like"/>
    <property type="match status" value="1"/>
</dbReference>
<evidence type="ECO:0000256" key="1">
    <source>
        <dbReference type="ARBA" id="ARBA00023015"/>
    </source>
</evidence>
<dbReference type="AlphaFoldDB" id="A0A6I5N9B8"/>
<evidence type="ECO:0000313" key="5">
    <source>
        <dbReference type="EMBL" id="NEG69080.1"/>
    </source>
</evidence>
<comment type="caution">
    <text evidence="5">The sequence shown here is derived from an EMBL/GenBank/DDBJ whole genome shotgun (WGS) entry which is preliminary data.</text>
</comment>